<accession>A0A822ZUP0</accession>
<evidence type="ECO:0000313" key="1">
    <source>
        <dbReference type="EMBL" id="DAD47231.1"/>
    </source>
</evidence>
<reference evidence="1 2" key="1">
    <citation type="journal article" date="2020" name="Mol. Biol. Evol.">
        <title>Distinct Expression and Methylation Patterns for Genes with Different Fates following a Single Whole-Genome Duplication in Flowering Plants.</title>
        <authorList>
            <person name="Shi T."/>
            <person name="Rahmani R.S."/>
            <person name="Gugger P.F."/>
            <person name="Wang M."/>
            <person name="Li H."/>
            <person name="Zhang Y."/>
            <person name="Li Z."/>
            <person name="Wang Q."/>
            <person name="Van de Peer Y."/>
            <person name="Marchal K."/>
            <person name="Chen J."/>
        </authorList>
    </citation>
    <scope>NUCLEOTIDE SEQUENCE [LARGE SCALE GENOMIC DNA]</scope>
    <source>
        <tissue evidence="1">Leaf</tissue>
    </source>
</reference>
<name>A0A822ZUP0_NELNU</name>
<keyword evidence="2" id="KW-1185">Reference proteome</keyword>
<sequence>MLSSHTQPTSSQVSSSSIVLKRTIKSRESLLNSTISFIEENNVGNAVAL</sequence>
<protein>
    <submittedName>
        <fullName evidence="1">Uncharacterized protein</fullName>
    </submittedName>
</protein>
<dbReference type="Proteomes" id="UP000607653">
    <property type="component" value="Unassembled WGS sequence"/>
</dbReference>
<proteinExistence type="predicted"/>
<organism evidence="1 2">
    <name type="scientific">Nelumbo nucifera</name>
    <name type="common">Sacred lotus</name>
    <dbReference type="NCBI Taxonomy" id="4432"/>
    <lineage>
        <taxon>Eukaryota</taxon>
        <taxon>Viridiplantae</taxon>
        <taxon>Streptophyta</taxon>
        <taxon>Embryophyta</taxon>
        <taxon>Tracheophyta</taxon>
        <taxon>Spermatophyta</taxon>
        <taxon>Magnoliopsida</taxon>
        <taxon>Proteales</taxon>
        <taxon>Nelumbonaceae</taxon>
        <taxon>Nelumbo</taxon>
    </lineage>
</organism>
<comment type="caution">
    <text evidence="1">The sequence shown here is derived from an EMBL/GenBank/DDBJ whole genome shotgun (WGS) entry which is preliminary data.</text>
</comment>
<gene>
    <name evidence="1" type="ORF">HUJ06_017167</name>
</gene>
<dbReference type="AlphaFoldDB" id="A0A822ZUP0"/>
<evidence type="ECO:0000313" key="2">
    <source>
        <dbReference type="Proteomes" id="UP000607653"/>
    </source>
</evidence>
<dbReference type="EMBL" id="DUZY01000008">
    <property type="protein sequence ID" value="DAD47231.1"/>
    <property type="molecule type" value="Genomic_DNA"/>
</dbReference>